<dbReference type="InterPro" id="IPR014729">
    <property type="entry name" value="Rossmann-like_a/b/a_fold"/>
</dbReference>
<dbReference type="Gene3D" id="3.40.50.620">
    <property type="entry name" value="HUPs"/>
    <property type="match status" value="1"/>
</dbReference>
<keyword evidence="1" id="KW-1133">Transmembrane helix</keyword>
<dbReference type="GO" id="GO:0005886">
    <property type="term" value="C:plasma membrane"/>
    <property type="evidence" value="ECO:0007669"/>
    <property type="project" value="TreeGrafter"/>
</dbReference>
<dbReference type="Pfam" id="PF02698">
    <property type="entry name" value="DUF218"/>
    <property type="match status" value="1"/>
</dbReference>
<feature type="transmembrane region" description="Helical" evidence="1">
    <location>
        <begin position="12"/>
        <end position="31"/>
    </location>
</feature>
<sequence>MFFVNKIITALVLPPFNIALLWLISLLFAYFNYKKLSYCFTAFGIFMLYLFSTPYFATKLGNSLVIADQLSLADYQTAQAIVVLGGGIRDSQELFAPISTNGTTFERMRYAAYLQKQTGLPLLATGSAINGNSEANIMAKEFAQFFAVETSWLEENAKTTQENAQFSYEILANANINKIILVTHQWHMQRAKKLFEQQGFKVLPASVGYGVTPNVYFDFSYFIPQSGAMDSVMQSFKEWLGYLKIKSL</sequence>
<dbReference type="PANTHER" id="PTHR30336:SF4">
    <property type="entry name" value="ENVELOPE BIOGENESIS FACTOR ELYC"/>
    <property type="match status" value="1"/>
</dbReference>
<evidence type="ECO:0000313" key="4">
    <source>
        <dbReference type="Proteomes" id="UP000060132"/>
    </source>
</evidence>
<gene>
    <name evidence="3" type="ORF">RZ57_03465</name>
</gene>
<protein>
    <recommendedName>
        <fullName evidence="2">DUF218 domain-containing protein</fullName>
    </recommendedName>
</protein>
<dbReference type="GO" id="GO:0000270">
    <property type="term" value="P:peptidoglycan metabolic process"/>
    <property type="evidence" value="ECO:0007669"/>
    <property type="project" value="TreeGrafter"/>
</dbReference>
<evidence type="ECO:0000313" key="3">
    <source>
        <dbReference type="EMBL" id="AKO32258.1"/>
    </source>
</evidence>
<proteinExistence type="predicted"/>
<dbReference type="OMA" id="WLGYWKE"/>
<keyword evidence="1" id="KW-0812">Transmembrane</keyword>
<dbReference type="InterPro" id="IPR051599">
    <property type="entry name" value="Cell_Envelope_Assoc"/>
</dbReference>
<dbReference type="EMBL" id="CP011219">
    <property type="protein sequence ID" value="AKO32258.1"/>
    <property type="molecule type" value="Genomic_DNA"/>
</dbReference>
<dbReference type="GO" id="GO:0043164">
    <property type="term" value="P:Gram-negative-bacterium-type cell wall biogenesis"/>
    <property type="evidence" value="ECO:0007669"/>
    <property type="project" value="TreeGrafter"/>
</dbReference>
<accession>A0AAC8UC09</accession>
<feature type="transmembrane region" description="Helical" evidence="1">
    <location>
        <begin position="38"/>
        <end position="57"/>
    </location>
</feature>
<dbReference type="RefSeq" id="WP_010944817.1">
    <property type="nucleotide sequence ID" value="NZ_CP011218.1"/>
</dbReference>
<dbReference type="InterPro" id="IPR003848">
    <property type="entry name" value="DUF218"/>
</dbReference>
<evidence type="ECO:0000256" key="1">
    <source>
        <dbReference type="SAM" id="Phobius"/>
    </source>
</evidence>
<reference evidence="3 4" key="1">
    <citation type="journal article" date="2015" name="PLoS Negl. Trop. Dis.">
        <title>Haemophilus ducreyi Cutaneous Ulcer Strains Are Nearly Identical to Class I Genital Ulcer Strains.</title>
        <authorList>
            <person name="Gangaiah D."/>
            <person name="Webb K.M."/>
            <person name="Humphreys T.L."/>
            <person name="Fortney K.R."/>
            <person name="Toh E."/>
            <person name="Tai A."/>
            <person name="Katz S.S."/>
            <person name="Pillay A."/>
            <person name="Chen C.Y."/>
            <person name="Roberts S.A."/>
            <person name="Munson R.S.Jr."/>
            <person name="Spinola S.M."/>
        </authorList>
    </citation>
    <scope>NUCLEOTIDE SEQUENCE [LARGE SCALE GENOMIC DNA]</scope>
    <source>
        <strain evidence="4">CLU2</strain>
    </source>
</reference>
<feature type="domain" description="DUF218" evidence="2">
    <location>
        <begin position="79"/>
        <end position="241"/>
    </location>
</feature>
<dbReference type="PANTHER" id="PTHR30336">
    <property type="entry name" value="INNER MEMBRANE PROTEIN, PROBABLE PERMEASE"/>
    <property type="match status" value="1"/>
</dbReference>
<organism evidence="3 4">
    <name type="scientific">Haemophilus ducreyi</name>
    <dbReference type="NCBI Taxonomy" id="730"/>
    <lineage>
        <taxon>Bacteria</taxon>
        <taxon>Pseudomonadati</taxon>
        <taxon>Pseudomonadota</taxon>
        <taxon>Gammaproteobacteria</taxon>
        <taxon>Pasteurellales</taxon>
        <taxon>Pasteurellaceae</taxon>
        <taxon>Haemophilus</taxon>
    </lineage>
</organism>
<evidence type="ECO:0000259" key="2">
    <source>
        <dbReference type="Pfam" id="PF02698"/>
    </source>
</evidence>
<dbReference type="AlphaFoldDB" id="A0AAC8UC09"/>
<keyword evidence="1" id="KW-0472">Membrane</keyword>
<dbReference type="CDD" id="cd06259">
    <property type="entry name" value="YdcF-like"/>
    <property type="match status" value="1"/>
</dbReference>
<dbReference type="Proteomes" id="UP000060132">
    <property type="component" value="Chromosome"/>
</dbReference>
<name>A0AAC8UC09_HAEDC</name>